<dbReference type="InterPro" id="IPR029330">
    <property type="entry name" value="Bbp1_C"/>
</dbReference>
<accession>A0A061AXI1</accession>
<feature type="compositionally biased region" description="Basic residues" evidence="2">
    <location>
        <begin position="255"/>
        <end position="265"/>
    </location>
</feature>
<feature type="compositionally biased region" description="Basic residues" evidence="2">
    <location>
        <begin position="62"/>
        <end position="76"/>
    </location>
</feature>
<feature type="compositionally biased region" description="Basic and acidic residues" evidence="2">
    <location>
        <begin position="203"/>
        <end position="212"/>
    </location>
</feature>
<name>A0A061AXI1_CYBFA</name>
<dbReference type="VEuPathDB" id="FungiDB:BON22_2398"/>
<dbReference type="Pfam" id="PF15272">
    <property type="entry name" value="BBP1_C"/>
    <property type="match status" value="1"/>
</dbReference>
<organism evidence="4">
    <name type="scientific">Cyberlindnera fabianii</name>
    <name type="common">Yeast</name>
    <name type="synonym">Hansenula fabianii</name>
    <dbReference type="NCBI Taxonomy" id="36022"/>
    <lineage>
        <taxon>Eukaryota</taxon>
        <taxon>Fungi</taxon>
        <taxon>Dikarya</taxon>
        <taxon>Ascomycota</taxon>
        <taxon>Saccharomycotina</taxon>
        <taxon>Saccharomycetes</taxon>
        <taxon>Phaffomycetales</taxon>
        <taxon>Phaffomycetaceae</taxon>
        <taxon>Cyberlindnera</taxon>
    </lineage>
</organism>
<feature type="compositionally biased region" description="Polar residues" evidence="2">
    <location>
        <begin position="30"/>
        <end position="44"/>
    </location>
</feature>
<feature type="region of interest" description="Disordered" evidence="2">
    <location>
        <begin position="203"/>
        <end position="288"/>
    </location>
</feature>
<feature type="compositionally biased region" description="Polar residues" evidence="2">
    <location>
        <begin position="241"/>
        <end position="253"/>
    </location>
</feature>
<evidence type="ECO:0000313" key="4">
    <source>
        <dbReference type="EMBL" id="CDR40082.1"/>
    </source>
</evidence>
<evidence type="ECO:0000259" key="3">
    <source>
        <dbReference type="Pfam" id="PF15272"/>
    </source>
</evidence>
<feature type="domain" description="Spindle pole body component Bbp1 C-terminal" evidence="3">
    <location>
        <begin position="308"/>
        <end position="444"/>
    </location>
</feature>
<keyword evidence="1" id="KW-0175">Coiled coil</keyword>
<protein>
    <submittedName>
        <fullName evidence="4">CYFA0S04e03224g1_1</fullName>
    </submittedName>
</protein>
<gene>
    <name evidence="4" type="ORF">CYFA0S_04e03224g</name>
</gene>
<dbReference type="OrthoDB" id="4042536at2759"/>
<dbReference type="EMBL" id="LK052889">
    <property type="protein sequence ID" value="CDR40082.1"/>
    <property type="molecule type" value="Genomic_DNA"/>
</dbReference>
<evidence type="ECO:0000256" key="1">
    <source>
        <dbReference type="SAM" id="Coils"/>
    </source>
</evidence>
<sequence>MWRSNMDQPPPTPGLARWAWNSLFNRQTPMSKYNAMKTQDQNHQPPRKGAALDEDTQDTFHYKRQQKQQPRNRPRYISKDDTELSRKNVSWGDHNFDHKLRSRSPNLLDPEVSTTKPRSRSRDRDFYRDKELIVDFDHDDYTPHSQRSSHSLRRSRSASYLDEYATAPHTHLPQAYPGRFPSPYVGKDDILSSGTKNLMTAEKNTERNKHLAIDSSSPPIPRTDWRKKLGLTESPLEPEQRTISDPVKSSYQQHYRPRSTMKQPKRSAAPSLFDDVPPPAAPVSAIPSSGSMFRRSKVLDDYSPTMDQNEILRQLDENALDLEKITAHISALKDERASEESSMSSHRGKEMEAKYKKVREELIMELKNSKKLYDSYYRFVGKYKELKTKYELSIKAKEPSSEVRALEKEVLLLRDENAILRDQIKEKDVKLQEDDFTLSDLKSTLQSSSSFEITLRRKIKYMEEKLDREREQHKKSEFDLKEKIYLLEMKAKEDEERLRQAELKIRNLEIENSKADKFIRLDRLSPLKTNTYASKSSWPRSRPVSMGSFNPGNTFEGFKENSKYAAAFNDEQTNANDDTIDRLIKETL</sequence>
<evidence type="ECO:0000256" key="2">
    <source>
        <dbReference type="SAM" id="MobiDB-lite"/>
    </source>
</evidence>
<reference evidence="4" key="1">
    <citation type="journal article" date="2014" name="Genome Announc.">
        <title>Genome sequence of the yeast Cyberlindnera fabianii (Hansenula fabianii).</title>
        <authorList>
            <person name="Freel K.C."/>
            <person name="Sarilar V."/>
            <person name="Neuveglise C."/>
            <person name="Devillers H."/>
            <person name="Friedrich A."/>
            <person name="Schacherer J."/>
        </authorList>
    </citation>
    <scope>NUCLEOTIDE SEQUENCE</scope>
    <source>
        <strain evidence="4">YJS4271</strain>
    </source>
</reference>
<feature type="coiled-coil region" evidence="1">
    <location>
        <begin position="484"/>
        <end position="518"/>
    </location>
</feature>
<feature type="compositionally biased region" description="Basic and acidic residues" evidence="2">
    <location>
        <begin position="77"/>
        <end position="86"/>
    </location>
</feature>
<dbReference type="AlphaFoldDB" id="A0A061AXI1"/>
<feature type="region of interest" description="Disordered" evidence="2">
    <location>
        <begin position="30"/>
        <end position="126"/>
    </location>
</feature>
<proteinExistence type="predicted"/>